<dbReference type="RefSeq" id="WP_405280239.1">
    <property type="nucleotide sequence ID" value="NZ_CP144380.1"/>
</dbReference>
<evidence type="ECO:0000256" key="3">
    <source>
        <dbReference type="ARBA" id="ARBA00022571"/>
    </source>
</evidence>
<dbReference type="Pfam" id="PF20979">
    <property type="entry name" value="Arginosuc_syn_C"/>
    <property type="match status" value="1"/>
</dbReference>
<feature type="binding site" evidence="8">
    <location>
        <position position="122"/>
    </location>
    <ligand>
        <name>L-citrulline</name>
        <dbReference type="ChEBI" id="CHEBI:57743"/>
    </ligand>
</feature>
<dbReference type="InterPro" id="IPR001518">
    <property type="entry name" value="Arginosuc_synth"/>
</dbReference>
<feature type="binding site" evidence="8">
    <location>
        <position position="126"/>
    </location>
    <ligand>
        <name>L-citrulline</name>
        <dbReference type="ChEBI" id="CHEBI:57743"/>
    </ligand>
</feature>
<proteinExistence type="inferred from homology"/>
<dbReference type="SUPFAM" id="SSF69864">
    <property type="entry name" value="Argininosuccinate synthetase, C-terminal domain"/>
    <property type="match status" value="1"/>
</dbReference>
<evidence type="ECO:0000256" key="1">
    <source>
        <dbReference type="ARBA" id="ARBA00004967"/>
    </source>
</evidence>
<comment type="catalytic activity">
    <reaction evidence="8">
        <text>L-citrulline + L-aspartate + ATP = 2-(N(omega)-L-arginino)succinate + AMP + diphosphate + H(+)</text>
        <dbReference type="Rhea" id="RHEA:10932"/>
        <dbReference type="ChEBI" id="CHEBI:15378"/>
        <dbReference type="ChEBI" id="CHEBI:29991"/>
        <dbReference type="ChEBI" id="CHEBI:30616"/>
        <dbReference type="ChEBI" id="CHEBI:33019"/>
        <dbReference type="ChEBI" id="CHEBI:57472"/>
        <dbReference type="ChEBI" id="CHEBI:57743"/>
        <dbReference type="ChEBI" id="CHEBI:456215"/>
        <dbReference type="EC" id="6.3.4.5"/>
    </reaction>
</comment>
<dbReference type="InterPro" id="IPR024074">
    <property type="entry name" value="AS_cat/multimer_dom_body"/>
</dbReference>
<feature type="binding site" evidence="8">
    <location>
        <position position="179"/>
    </location>
    <ligand>
        <name>L-citrulline</name>
        <dbReference type="ChEBI" id="CHEBI:57743"/>
    </ligand>
</feature>
<dbReference type="InterPro" id="IPR014729">
    <property type="entry name" value="Rossmann-like_a/b/a_fold"/>
</dbReference>
<evidence type="ECO:0000256" key="4">
    <source>
        <dbReference type="ARBA" id="ARBA00022598"/>
    </source>
</evidence>
<feature type="binding site" evidence="8">
    <location>
        <position position="86"/>
    </location>
    <ligand>
        <name>L-citrulline</name>
        <dbReference type="ChEBI" id="CHEBI:57743"/>
    </ligand>
</feature>
<dbReference type="Pfam" id="PF00764">
    <property type="entry name" value="Arginosuc_synth"/>
    <property type="match status" value="1"/>
</dbReference>
<dbReference type="EMBL" id="JBBHLI010000013">
    <property type="protein sequence ID" value="MEK9502612.1"/>
    <property type="molecule type" value="Genomic_DNA"/>
</dbReference>
<evidence type="ECO:0000256" key="7">
    <source>
        <dbReference type="ARBA" id="ARBA00022840"/>
    </source>
</evidence>
<evidence type="ECO:0000259" key="9">
    <source>
        <dbReference type="Pfam" id="PF00764"/>
    </source>
</evidence>
<dbReference type="GO" id="GO:0004055">
    <property type="term" value="F:argininosuccinate synthase activity"/>
    <property type="evidence" value="ECO:0007669"/>
    <property type="project" value="UniProtKB-EC"/>
</dbReference>
<keyword evidence="8" id="KW-0963">Cytoplasm</keyword>
<comment type="similarity">
    <text evidence="8">Belongs to the argininosuccinate synthase family. Type 1 subfamily.</text>
</comment>
<protein>
    <recommendedName>
        <fullName evidence="2 8">Argininosuccinate synthase</fullName>
        <ecNumber evidence="2 8">6.3.4.5</ecNumber>
    </recommendedName>
    <alternativeName>
        <fullName evidence="8">Citrulline--aspartate ligase</fullName>
    </alternativeName>
</protein>
<evidence type="ECO:0000256" key="2">
    <source>
        <dbReference type="ARBA" id="ARBA00012286"/>
    </source>
</evidence>
<dbReference type="PROSITE" id="PS00565">
    <property type="entry name" value="ARGININOSUCCIN_SYN_2"/>
    <property type="match status" value="1"/>
</dbReference>
<evidence type="ECO:0000256" key="8">
    <source>
        <dbReference type="HAMAP-Rule" id="MF_00005"/>
    </source>
</evidence>
<feature type="binding site" evidence="8">
    <location>
        <position position="116"/>
    </location>
    <ligand>
        <name>ATP</name>
        <dbReference type="ChEBI" id="CHEBI:30616"/>
    </ligand>
</feature>
<dbReference type="InterPro" id="IPR048267">
    <property type="entry name" value="Arginosuc_syn_N"/>
</dbReference>
<dbReference type="EC" id="6.3.4.5" evidence="2 8"/>
<dbReference type="Gene3D" id="1.20.5.470">
    <property type="entry name" value="Single helix bin"/>
    <property type="match status" value="1"/>
</dbReference>
<keyword evidence="3 8" id="KW-0055">Arginine biosynthesis</keyword>
<feature type="binding site" evidence="8">
    <location>
        <position position="118"/>
    </location>
    <ligand>
        <name>L-aspartate</name>
        <dbReference type="ChEBI" id="CHEBI:29991"/>
    </ligand>
</feature>
<dbReference type="CDD" id="cd01999">
    <property type="entry name" value="ASS"/>
    <property type="match status" value="1"/>
</dbReference>
<organism evidence="11 12">
    <name type="scientific">Gaopeijia maritima</name>
    <dbReference type="NCBI Taxonomy" id="3119007"/>
    <lineage>
        <taxon>Bacteria</taxon>
        <taxon>Pseudomonadati</taxon>
        <taxon>Gemmatimonadota</taxon>
        <taxon>Longimicrobiia</taxon>
        <taxon>Gaopeijiales</taxon>
        <taxon>Gaopeijiaceae</taxon>
        <taxon>Gaopeijia</taxon>
    </lineage>
</organism>
<feature type="domain" description="Arginosuccinate synthase-like N-terminal" evidence="9">
    <location>
        <begin position="5"/>
        <end position="169"/>
    </location>
</feature>
<dbReference type="HAMAP" id="MF_00005">
    <property type="entry name" value="Arg_succ_synth_type1"/>
    <property type="match status" value="1"/>
</dbReference>
<feature type="binding site" evidence="8">
    <location>
        <position position="123"/>
    </location>
    <ligand>
        <name>L-aspartate</name>
        <dbReference type="ChEBI" id="CHEBI:29991"/>
    </ligand>
</feature>
<dbReference type="NCBIfam" id="NF001770">
    <property type="entry name" value="PRK00509.1"/>
    <property type="match status" value="1"/>
</dbReference>
<evidence type="ECO:0000313" key="12">
    <source>
        <dbReference type="Proteomes" id="UP001484239"/>
    </source>
</evidence>
<keyword evidence="6 8" id="KW-0547">Nucleotide-binding</keyword>
<dbReference type="PANTHER" id="PTHR11587">
    <property type="entry name" value="ARGININOSUCCINATE SYNTHASE"/>
    <property type="match status" value="1"/>
</dbReference>
<feature type="binding site" evidence="8">
    <location>
        <position position="269"/>
    </location>
    <ligand>
        <name>L-citrulline</name>
        <dbReference type="ChEBI" id="CHEBI:57743"/>
    </ligand>
</feature>
<reference evidence="11 12" key="1">
    <citation type="submission" date="2024-02" db="EMBL/GenBank/DDBJ databases">
        <title>A novel Gemmatimonadota bacterium.</title>
        <authorList>
            <person name="Du Z.-J."/>
            <person name="Ye Y.-Q."/>
        </authorList>
    </citation>
    <scope>NUCLEOTIDE SEQUENCE [LARGE SCALE GENOMIC DNA]</scope>
    <source>
        <strain evidence="11 12">DH-20</strain>
    </source>
</reference>
<dbReference type="Proteomes" id="UP001484239">
    <property type="component" value="Unassembled WGS sequence"/>
</dbReference>
<evidence type="ECO:0000313" key="11">
    <source>
        <dbReference type="EMBL" id="MEK9502612.1"/>
    </source>
</evidence>
<dbReference type="NCBIfam" id="TIGR00032">
    <property type="entry name" value="argG"/>
    <property type="match status" value="1"/>
</dbReference>
<feature type="binding site" evidence="8">
    <location>
        <position position="281"/>
    </location>
    <ligand>
        <name>L-citrulline</name>
        <dbReference type="ChEBI" id="CHEBI:57743"/>
    </ligand>
</feature>
<feature type="binding site" evidence="8">
    <location>
        <position position="122"/>
    </location>
    <ligand>
        <name>L-aspartate</name>
        <dbReference type="ChEBI" id="CHEBI:29991"/>
    </ligand>
</feature>
<feature type="binding site" evidence="8">
    <location>
        <begin position="9"/>
        <end position="17"/>
    </location>
    <ligand>
        <name>ATP</name>
        <dbReference type="ChEBI" id="CHEBI:30616"/>
    </ligand>
</feature>
<keyword evidence="12" id="KW-1185">Reference proteome</keyword>
<dbReference type="Gene3D" id="3.40.50.620">
    <property type="entry name" value="HUPs"/>
    <property type="match status" value="1"/>
</dbReference>
<feature type="binding site" evidence="8">
    <location>
        <position position="91"/>
    </location>
    <ligand>
        <name>L-citrulline</name>
        <dbReference type="ChEBI" id="CHEBI:57743"/>
    </ligand>
</feature>
<dbReference type="Gene3D" id="3.90.1260.10">
    <property type="entry name" value="Argininosuccinate synthetase, chain A, domain 2"/>
    <property type="match status" value="1"/>
</dbReference>
<comment type="pathway">
    <text evidence="1 8">Amino-acid biosynthesis; L-arginine biosynthesis; L-arginine from L-ornithine and carbamoyl phosphate: step 2/3.</text>
</comment>
<dbReference type="PANTHER" id="PTHR11587:SF2">
    <property type="entry name" value="ARGININOSUCCINATE SYNTHASE"/>
    <property type="match status" value="1"/>
</dbReference>
<feature type="binding site" evidence="8">
    <location>
        <position position="188"/>
    </location>
    <ligand>
        <name>L-citrulline</name>
        <dbReference type="ChEBI" id="CHEBI:57743"/>
    </ligand>
</feature>
<dbReference type="InterPro" id="IPR018223">
    <property type="entry name" value="Arginosuc_synth_CS"/>
</dbReference>
<feature type="domain" description="Arginosuccinate synthase C-terminal" evidence="10">
    <location>
        <begin position="178"/>
        <end position="399"/>
    </location>
</feature>
<dbReference type="SUPFAM" id="SSF52402">
    <property type="entry name" value="Adenine nucleotide alpha hydrolases-like"/>
    <property type="match status" value="1"/>
</dbReference>
<dbReference type="InterPro" id="IPR048268">
    <property type="entry name" value="Arginosuc_syn_C"/>
</dbReference>
<feature type="binding site" evidence="8">
    <location>
        <position position="35"/>
    </location>
    <ligand>
        <name>ATP</name>
        <dbReference type="ChEBI" id="CHEBI:30616"/>
    </ligand>
</feature>
<dbReference type="InterPro" id="IPR023434">
    <property type="entry name" value="Arginosuc_synth_type_1_subfam"/>
</dbReference>
<keyword evidence="4 8" id="KW-0436">Ligase</keyword>
<accession>A0ABU9EEP9</accession>
<name>A0ABU9EEP9_9BACT</name>
<comment type="caution">
    <text evidence="11">The sequence shown here is derived from an EMBL/GenBank/DDBJ whole genome shotgun (WGS) entry which is preliminary data.</text>
</comment>
<comment type="subunit">
    <text evidence="8">Homotetramer.</text>
</comment>
<sequence>MSREKVVLAYSGGLDTACILKTLIQSGYDVVAYVADVGQQEDFDDVARRARETGAVDVYVEDLKREFVTDFIFPAIAGNAVYENRYLLGTSLARPVIAKRQVEVALDVGADAVSHGATGKGNDQVRFELAFAALAPDLRIIAPWKDPDFLNRFQGRSDLLAFAREHGIPVEATAEKPYSSDENLMHRSYEAGLLEDPDRSPPADMFKLTRALEDTPDTADELVIHFRDAMPVRVVNEAAGVEHTDPVELFEYLNERGGVHGVGRVDMVENRFVGIKSRGVYETPGGTILHHALRDLEGVAMDREVLRLRDMLSPRFAEIIYNGFWFSPEMDFIRSAFDQSERLIDGQVRVKLFKGNVIPMGRTSESSLYDQNLSSMDVAGGYDQQDARGFIRINALRLRAHKLILRRTGDEGGPVTGA</sequence>
<keyword evidence="7 8" id="KW-0067">ATP-binding</keyword>
<evidence type="ECO:0000256" key="6">
    <source>
        <dbReference type="ARBA" id="ARBA00022741"/>
    </source>
</evidence>
<comment type="subcellular location">
    <subcellularLocation>
        <location evidence="8">Cytoplasm</location>
    </subcellularLocation>
</comment>
<gene>
    <name evidence="8" type="primary">argG</name>
    <name evidence="11" type="ORF">WI372_16580</name>
</gene>
<keyword evidence="5 8" id="KW-0028">Amino-acid biosynthesis</keyword>
<evidence type="ECO:0000256" key="5">
    <source>
        <dbReference type="ARBA" id="ARBA00022605"/>
    </source>
</evidence>
<evidence type="ECO:0000259" key="10">
    <source>
        <dbReference type="Pfam" id="PF20979"/>
    </source>
</evidence>